<dbReference type="PANTHER" id="PTHR16043">
    <property type="entry name" value="DALRD3 PROTEIN"/>
    <property type="match status" value="1"/>
</dbReference>
<gene>
    <name evidence="2" type="ORF">LOTGIDRAFT_169144</name>
</gene>
<dbReference type="GO" id="GO:0106217">
    <property type="term" value="P:tRNA C3-cytosine methylation"/>
    <property type="evidence" value="ECO:0007669"/>
    <property type="project" value="TreeGrafter"/>
</dbReference>
<sequence>MAAKNNVSERCDVDLSNLVELTLKVFEENSITAKKLSICRKTRDLKLGDMVIPRGSCNDVPQQVLDKLAENTTDPNLPSMLQYSTVSSDKYNSVVFHANRPQSFKNIIKNTLTEGDNYGENPVKDSNKVVFINSLCNIEETENLPKCSGAELIRNIVVLQHLERILETNGYKVSTNVSKSHQETTDIYEAFGVKWSETTIDQTAFDQSLKSTVENIKTCPYQEEIKRYNILSESSNSKQSPVIFNLRNFIAENNLPVGKIGYDKNLSYVDVITDDGISDEVKKAVYLSTTTTTTSSNTQQDIHLLHLISQRQVFLQQQITLLLQYISTSLTQSILVFGDVTSRIGSENQHQPTFSSQQLYRLRYDQMLESSIMKYGDEVKEEKWKERIQYLTVAGLRFEMLTTTVRNNVKLDLGEDCLDNRNGSFVLYNSARLSTLFKNYHEAVKKGHYPPLPDIDEVDFTALREEEEWSLLFNYIYIYPEIVSSCIDDLGLNSTSLLAKIHIHKVANFLVSFSRSLSSYYSRIHILVDNKAHLMGTMFARLYLVKAAHQVLQNGLKLLNIEPPSQL</sequence>
<dbReference type="Pfam" id="PF05746">
    <property type="entry name" value="DALR_1"/>
    <property type="match status" value="1"/>
</dbReference>
<dbReference type="KEGG" id="lgi:LOTGIDRAFT_169144"/>
<dbReference type="OMA" id="REDQEWG"/>
<dbReference type="EMBL" id="KB203629">
    <property type="protein sequence ID" value="ESO83666.1"/>
    <property type="molecule type" value="Genomic_DNA"/>
</dbReference>
<dbReference type="SMART" id="SM00836">
    <property type="entry name" value="DALR_1"/>
    <property type="match status" value="1"/>
</dbReference>
<dbReference type="PANTHER" id="PTHR16043:SF1">
    <property type="entry name" value="DALR ANTICODON-BINDING DOMAIN-CONTAINING PROTEIN 3"/>
    <property type="match status" value="1"/>
</dbReference>
<dbReference type="Proteomes" id="UP000030746">
    <property type="component" value="Unassembled WGS sequence"/>
</dbReference>
<organism evidence="2 3">
    <name type="scientific">Lottia gigantea</name>
    <name type="common">Giant owl limpet</name>
    <dbReference type="NCBI Taxonomy" id="225164"/>
    <lineage>
        <taxon>Eukaryota</taxon>
        <taxon>Metazoa</taxon>
        <taxon>Spiralia</taxon>
        <taxon>Lophotrochozoa</taxon>
        <taxon>Mollusca</taxon>
        <taxon>Gastropoda</taxon>
        <taxon>Patellogastropoda</taxon>
        <taxon>Lottioidea</taxon>
        <taxon>Lottiidae</taxon>
        <taxon>Lottia</taxon>
    </lineage>
</organism>
<dbReference type="Gene3D" id="1.10.730.10">
    <property type="entry name" value="Isoleucyl-tRNA Synthetase, Domain 1"/>
    <property type="match status" value="1"/>
</dbReference>
<dbReference type="GeneID" id="20241076"/>
<keyword evidence="3" id="KW-1185">Reference proteome</keyword>
<dbReference type="InterPro" id="IPR037380">
    <property type="entry name" value="DALRD3"/>
</dbReference>
<dbReference type="InterPro" id="IPR008909">
    <property type="entry name" value="DALR_anticod-bd"/>
</dbReference>
<protein>
    <recommendedName>
        <fullName evidence="1">DALR anticodon binding domain-containing protein</fullName>
    </recommendedName>
</protein>
<proteinExistence type="predicted"/>
<dbReference type="CTD" id="20241076"/>
<dbReference type="RefSeq" id="XP_009065694.1">
    <property type="nucleotide sequence ID" value="XM_009067446.1"/>
</dbReference>
<dbReference type="AlphaFoldDB" id="V3ZS01"/>
<dbReference type="GO" id="GO:0000049">
    <property type="term" value="F:tRNA binding"/>
    <property type="evidence" value="ECO:0007669"/>
    <property type="project" value="TreeGrafter"/>
</dbReference>
<reference evidence="2 3" key="1">
    <citation type="journal article" date="2013" name="Nature">
        <title>Insights into bilaterian evolution from three spiralian genomes.</title>
        <authorList>
            <person name="Simakov O."/>
            <person name="Marletaz F."/>
            <person name="Cho S.J."/>
            <person name="Edsinger-Gonzales E."/>
            <person name="Havlak P."/>
            <person name="Hellsten U."/>
            <person name="Kuo D.H."/>
            <person name="Larsson T."/>
            <person name="Lv J."/>
            <person name="Arendt D."/>
            <person name="Savage R."/>
            <person name="Osoegawa K."/>
            <person name="de Jong P."/>
            <person name="Grimwood J."/>
            <person name="Chapman J.A."/>
            <person name="Shapiro H."/>
            <person name="Aerts A."/>
            <person name="Otillar R.P."/>
            <person name="Terry A.Y."/>
            <person name="Boore J.L."/>
            <person name="Grigoriev I.V."/>
            <person name="Lindberg D.R."/>
            <person name="Seaver E.C."/>
            <person name="Weisblat D.A."/>
            <person name="Putnam N.H."/>
            <person name="Rokhsar D.S."/>
        </authorList>
    </citation>
    <scope>NUCLEOTIDE SEQUENCE [LARGE SCALE GENOMIC DNA]</scope>
</reference>
<dbReference type="GO" id="GO:0005524">
    <property type="term" value="F:ATP binding"/>
    <property type="evidence" value="ECO:0007669"/>
    <property type="project" value="InterPro"/>
</dbReference>
<dbReference type="InterPro" id="IPR009080">
    <property type="entry name" value="tRNAsynth_Ia_anticodon-bd"/>
</dbReference>
<accession>V3ZS01</accession>
<dbReference type="SUPFAM" id="SSF47323">
    <property type="entry name" value="Anticodon-binding domain of a subclass of class I aminoacyl-tRNA synthetases"/>
    <property type="match status" value="1"/>
</dbReference>
<dbReference type="GO" id="GO:0006420">
    <property type="term" value="P:arginyl-tRNA aminoacylation"/>
    <property type="evidence" value="ECO:0007669"/>
    <property type="project" value="InterPro"/>
</dbReference>
<evidence type="ECO:0000259" key="1">
    <source>
        <dbReference type="SMART" id="SM00836"/>
    </source>
</evidence>
<feature type="domain" description="DALR anticodon binding" evidence="1">
    <location>
        <begin position="426"/>
        <end position="567"/>
    </location>
</feature>
<dbReference type="GO" id="GO:0004814">
    <property type="term" value="F:arginine-tRNA ligase activity"/>
    <property type="evidence" value="ECO:0007669"/>
    <property type="project" value="InterPro"/>
</dbReference>
<name>V3ZS01_LOTGI</name>
<evidence type="ECO:0000313" key="2">
    <source>
        <dbReference type="EMBL" id="ESO83666.1"/>
    </source>
</evidence>
<dbReference type="OrthoDB" id="9990834at2759"/>
<dbReference type="HOGENOM" id="CLU_480852_0_0_1"/>
<evidence type="ECO:0000313" key="3">
    <source>
        <dbReference type="Proteomes" id="UP000030746"/>
    </source>
</evidence>
<dbReference type="STRING" id="225164.V3ZS01"/>